<dbReference type="Proteomes" id="UP001206788">
    <property type="component" value="Unassembled WGS sequence"/>
</dbReference>
<dbReference type="RefSeq" id="WP_259413618.1">
    <property type="nucleotide sequence ID" value="NZ_JANWGH010000001.1"/>
</dbReference>
<dbReference type="PANTHER" id="PTHR43610:SF1">
    <property type="entry name" value="N-ACETYLTRANSFERASE DOMAIN-CONTAINING PROTEIN"/>
    <property type="match status" value="1"/>
</dbReference>
<dbReference type="PANTHER" id="PTHR43610">
    <property type="entry name" value="BLL6696 PROTEIN"/>
    <property type="match status" value="1"/>
</dbReference>
<organism evidence="2 3">
    <name type="scientific">Algoriphagus limi</name>
    <dbReference type="NCBI Taxonomy" id="2975273"/>
    <lineage>
        <taxon>Bacteria</taxon>
        <taxon>Pseudomonadati</taxon>
        <taxon>Bacteroidota</taxon>
        <taxon>Cytophagia</taxon>
        <taxon>Cytophagales</taxon>
        <taxon>Cyclobacteriaceae</taxon>
        <taxon>Algoriphagus</taxon>
    </lineage>
</organism>
<dbReference type="SUPFAM" id="SSF55729">
    <property type="entry name" value="Acyl-CoA N-acyltransferases (Nat)"/>
    <property type="match status" value="1"/>
</dbReference>
<comment type="caution">
    <text evidence="2">The sequence shown here is derived from an EMBL/GenBank/DDBJ whole genome shotgun (WGS) entry which is preliminary data.</text>
</comment>
<dbReference type="Pfam" id="PF13302">
    <property type="entry name" value="Acetyltransf_3"/>
    <property type="match status" value="1"/>
</dbReference>
<dbReference type="Gene3D" id="3.40.630.30">
    <property type="match status" value="1"/>
</dbReference>
<evidence type="ECO:0000259" key="1">
    <source>
        <dbReference type="PROSITE" id="PS51186"/>
    </source>
</evidence>
<dbReference type="InterPro" id="IPR016181">
    <property type="entry name" value="Acyl_CoA_acyltransferase"/>
</dbReference>
<dbReference type="InterPro" id="IPR000182">
    <property type="entry name" value="GNAT_dom"/>
</dbReference>
<dbReference type="EMBL" id="JANWGH010000001">
    <property type="protein sequence ID" value="MCS5489941.1"/>
    <property type="molecule type" value="Genomic_DNA"/>
</dbReference>
<feature type="domain" description="N-acetyltransferase" evidence="1">
    <location>
        <begin position="13"/>
        <end position="175"/>
    </location>
</feature>
<evidence type="ECO:0000313" key="3">
    <source>
        <dbReference type="Proteomes" id="UP001206788"/>
    </source>
</evidence>
<proteinExistence type="predicted"/>
<keyword evidence="3" id="KW-1185">Reference proteome</keyword>
<reference evidence="2 3" key="1">
    <citation type="submission" date="2022-08" db="EMBL/GenBank/DDBJ databases">
        <title>Algoriphagus sp. CAU 1643 isolated from mud.</title>
        <authorList>
            <person name="Kim W."/>
        </authorList>
    </citation>
    <scope>NUCLEOTIDE SEQUENCE [LARGE SCALE GENOMIC DNA]</scope>
    <source>
        <strain evidence="2 3">CAU 1643</strain>
    </source>
</reference>
<dbReference type="PROSITE" id="PS51186">
    <property type="entry name" value="GNAT"/>
    <property type="match status" value="1"/>
</dbReference>
<accession>A0ABT2G3U6</accession>
<gene>
    <name evidence="2" type="ORF">NY014_05845</name>
</gene>
<name>A0ABT2G3U6_9BACT</name>
<evidence type="ECO:0000313" key="2">
    <source>
        <dbReference type="EMBL" id="MCS5489941.1"/>
    </source>
</evidence>
<sequence>MIEENLILENEKILLRPIKEQDFSLLLELTQDQSLWEYFTHNLSTMDGIQSWALPALQKERLQFVLIDKDSGNLMGSSGFGNYSERDERIEIGWTWIGKPFQGTGVNAQMKFLMMEYAFEQMKLERIELKTDVLNLPARKALIKLGLVEEGILRSHTLLSTGRRRDTIYYSLLKNEWERFKKSFKEA</sequence>
<protein>
    <submittedName>
        <fullName evidence="2">GNAT family N-acetyltransferase</fullName>
    </submittedName>
</protein>